<dbReference type="OrthoDB" id="1493829at2"/>
<evidence type="ECO:0000256" key="6">
    <source>
        <dbReference type="ARBA" id="ARBA00023136"/>
    </source>
</evidence>
<keyword evidence="7" id="KW-0653">Protein transport</keyword>
<sequence length="175" mass="19292">MSDKKTRRESPAVNAGSMADIAFLLLIFFLVTTTIQEDKGVLVRLPVWDDAPISEPINENNVLTVIINSADQLLVENEPATIASIPVLLADHVISPLRKPTNAVVSLTHDRGTSYASYLAVYDALKLGYKNIWDEAANREFGKAFDLLEIEDQRNIRNTLPMVISEAEPSDILGS</sequence>
<keyword evidence="6 8" id="KW-0472">Membrane</keyword>
<comment type="similarity">
    <text evidence="2 7">Belongs to the ExbD/TolR family.</text>
</comment>
<evidence type="ECO:0000256" key="3">
    <source>
        <dbReference type="ARBA" id="ARBA00022475"/>
    </source>
</evidence>
<evidence type="ECO:0000256" key="8">
    <source>
        <dbReference type="SAM" id="Phobius"/>
    </source>
</evidence>
<evidence type="ECO:0000256" key="4">
    <source>
        <dbReference type="ARBA" id="ARBA00022692"/>
    </source>
</evidence>
<dbReference type="Proteomes" id="UP000321907">
    <property type="component" value="Unassembled WGS sequence"/>
</dbReference>
<dbReference type="RefSeq" id="WP_147929575.1">
    <property type="nucleotide sequence ID" value="NZ_VOXD01000005.1"/>
</dbReference>
<dbReference type="GO" id="GO:0005886">
    <property type="term" value="C:plasma membrane"/>
    <property type="evidence" value="ECO:0007669"/>
    <property type="project" value="UniProtKB-SubCell"/>
</dbReference>
<evidence type="ECO:0000256" key="5">
    <source>
        <dbReference type="ARBA" id="ARBA00022989"/>
    </source>
</evidence>
<reference evidence="9 10" key="1">
    <citation type="submission" date="2019-08" db="EMBL/GenBank/DDBJ databases">
        <title>Lewinella sp. strain SSH13 Genome sequencing and assembly.</title>
        <authorList>
            <person name="Kim I."/>
        </authorList>
    </citation>
    <scope>NUCLEOTIDE SEQUENCE [LARGE SCALE GENOMIC DNA]</scope>
    <source>
        <strain evidence="9 10">SSH13</strain>
    </source>
</reference>
<dbReference type="PANTHER" id="PTHR30558">
    <property type="entry name" value="EXBD MEMBRANE COMPONENT OF PMF-DRIVEN MACROMOLECULE IMPORT SYSTEM"/>
    <property type="match status" value="1"/>
</dbReference>
<dbReference type="AlphaFoldDB" id="A0A5C7FVS3"/>
<keyword evidence="4 7" id="KW-0812">Transmembrane</keyword>
<dbReference type="GO" id="GO:0022857">
    <property type="term" value="F:transmembrane transporter activity"/>
    <property type="evidence" value="ECO:0007669"/>
    <property type="project" value="InterPro"/>
</dbReference>
<gene>
    <name evidence="9" type="ORF">FUA23_04725</name>
</gene>
<feature type="transmembrane region" description="Helical" evidence="8">
    <location>
        <begin position="12"/>
        <end position="31"/>
    </location>
</feature>
<name>A0A5C7FVS3_9BACT</name>
<accession>A0A5C7FVS3</accession>
<comment type="caution">
    <text evidence="9">The sequence shown here is derived from an EMBL/GenBank/DDBJ whole genome shotgun (WGS) entry which is preliminary data.</text>
</comment>
<evidence type="ECO:0000256" key="1">
    <source>
        <dbReference type="ARBA" id="ARBA00004162"/>
    </source>
</evidence>
<comment type="subcellular location">
    <subcellularLocation>
        <location evidence="1">Cell membrane</location>
        <topology evidence="1">Single-pass membrane protein</topology>
    </subcellularLocation>
    <subcellularLocation>
        <location evidence="7">Cell membrane</location>
        <topology evidence="7">Single-pass type II membrane protein</topology>
    </subcellularLocation>
</comment>
<evidence type="ECO:0000313" key="9">
    <source>
        <dbReference type="EMBL" id="TXF90747.1"/>
    </source>
</evidence>
<keyword evidence="10" id="KW-1185">Reference proteome</keyword>
<dbReference type="GO" id="GO:0015031">
    <property type="term" value="P:protein transport"/>
    <property type="evidence" value="ECO:0007669"/>
    <property type="project" value="UniProtKB-KW"/>
</dbReference>
<evidence type="ECO:0000256" key="7">
    <source>
        <dbReference type="RuleBase" id="RU003879"/>
    </source>
</evidence>
<proteinExistence type="inferred from homology"/>
<organism evidence="9 10">
    <name type="scientific">Neolewinella aurantiaca</name>
    <dbReference type="NCBI Taxonomy" id="2602767"/>
    <lineage>
        <taxon>Bacteria</taxon>
        <taxon>Pseudomonadati</taxon>
        <taxon>Bacteroidota</taxon>
        <taxon>Saprospiria</taxon>
        <taxon>Saprospirales</taxon>
        <taxon>Lewinellaceae</taxon>
        <taxon>Neolewinella</taxon>
    </lineage>
</organism>
<dbReference type="InterPro" id="IPR003400">
    <property type="entry name" value="ExbD"/>
</dbReference>
<evidence type="ECO:0000256" key="2">
    <source>
        <dbReference type="ARBA" id="ARBA00005811"/>
    </source>
</evidence>
<dbReference type="Pfam" id="PF02472">
    <property type="entry name" value="ExbD"/>
    <property type="match status" value="1"/>
</dbReference>
<keyword evidence="5 8" id="KW-1133">Transmembrane helix</keyword>
<dbReference type="EMBL" id="VOXD01000005">
    <property type="protein sequence ID" value="TXF90747.1"/>
    <property type="molecule type" value="Genomic_DNA"/>
</dbReference>
<keyword evidence="7" id="KW-0813">Transport</keyword>
<protein>
    <submittedName>
        <fullName evidence="9">Biopolymer transporter ExbD</fullName>
    </submittedName>
</protein>
<evidence type="ECO:0000313" key="10">
    <source>
        <dbReference type="Proteomes" id="UP000321907"/>
    </source>
</evidence>
<dbReference type="PANTHER" id="PTHR30558:SF3">
    <property type="entry name" value="BIOPOLYMER TRANSPORT PROTEIN EXBD-RELATED"/>
    <property type="match status" value="1"/>
</dbReference>
<keyword evidence="3" id="KW-1003">Cell membrane</keyword>